<dbReference type="Proteomes" id="UP001150925">
    <property type="component" value="Unassembled WGS sequence"/>
</dbReference>
<evidence type="ECO:0000256" key="5">
    <source>
        <dbReference type="ARBA" id="ARBA00022917"/>
    </source>
</evidence>
<name>A0A9W8E3L0_9FUNG</name>
<dbReference type="InterPro" id="IPR003789">
    <property type="entry name" value="Asn/Gln_tRNA_amidoTrase-B-like"/>
</dbReference>
<dbReference type="GO" id="GO:0050567">
    <property type="term" value="F:glutaminyl-tRNA synthase (glutamine-hydrolyzing) activity"/>
    <property type="evidence" value="ECO:0007669"/>
    <property type="project" value="TreeGrafter"/>
</dbReference>
<evidence type="ECO:0000259" key="8">
    <source>
        <dbReference type="Pfam" id="PF02934"/>
    </source>
</evidence>
<evidence type="ECO:0000256" key="7">
    <source>
        <dbReference type="SAM" id="MobiDB-lite"/>
    </source>
</evidence>
<evidence type="ECO:0000313" key="9">
    <source>
        <dbReference type="EMBL" id="KAJ1950131.1"/>
    </source>
</evidence>
<dbReference type="PANTHER" id="PTHR11659">
    <property type="entry name" value="GLUTAMYL-TRNA GLN AMIDOTRANSFERASE SUBUNIT B MITOCHONDRIAL AND PROKARYOTIC PET112-RELATED"/>
    <property type="match status" value="1"/>
</dbReference>
<dbReference type="InterPro" id="IPR017959">
    <property type="entry name" value="Asn/Gln-tRNA_amidoTrfase_suB/E"/>
</dbReference>
<feature type="non-terminal residue" evidence="9">
    <location>
        <position position="404"/>
    </location>
</feature>
<organism evidence="9 10">
    <name type="scientific">Dispira parvispora</name>
    <dbReference type="NCBI Taxonomy" id="1520584"/>
    <lineage>
        <taxon>Eukaryota</taxon>
        <taxon>Fungi</taxon>
        <taxon>Fungi incertae sedis</taxon>
        <taxon>Zoopagomycota</taxon>
        <taxon>Kickxellomycotina</taxon>
        <taxon>Dimargaritomycetes</taxon>
        <taxon>Dimargaritales</taxon>
        <taxon>Dimargaritaceae</taxon>
        <taxon>Dispira</taxon>
    </lineage>
</organism>
<dbReference type="AlphaFoldDB" id="A0A9W8E3L0"/>
<dbReference type="InterPro" id="IPR014746">
    <property type="entry name" value="Gln_synth/guanido_kin_cat_dom"/>
</dbReference>
<dbReference type="Pfam" id="PF02934">
    <property type="entry name" value="GatB_N"/>
    <property type="match status" value="1"/>
</dbReference>
<dbReference type="InterPro" id="IPR004413">
    <property type="entry name" value="GatB"/>
</dbReference>
<dbReference type="SUPFAM" id="SSF89095">
    <property type="entry name" value="GatB/YqeY motif"/>
    <property type="match status" value="1"/>
</dbReference>
<dbReference type="InterPro" id="IPR017958">
    <property type="entry name" value="Gln-tRNA_amidoTrfase_suB_CS"/>
</dbReference>
<keyword evidence="5" id="KW-0648">Protein biosynthesis</keyword>
<dbReference type="GO" id="GO:0005739">
    <property type="term" value="C:mitochondrion"/>
    <property type="evidence" value="ECO:0007669"/>
    <property type="project" value="TreeGrafter"/>
</dbReference>
<dbReference type="InterPro" id="IPR006075">
    <property type="entry name" value="Asn/Gln-tRNA_Trfase_suB/E_cat"/>
</dbReference>
<evidence type="ECO:0000256" key="6">
    <source>
        <dbReference type="ARBA" id="ARBA00047913"/>
    </source>
</evidence>
<keyword evidence="4" id="KW-0067">ATP-binding</keyword>
<feature type="region of interest" description="Disordered" evidence="7">
    <location>
        <begin position="127"/>
        <end position="150"/>
    </location>
</feature>
<keyword evidence="2" id="KW-0436">Ligase</keyword>
<evidence type="ECO:0000256" key="4">
    <source>
        <dbReference type="ARBA" id="ARBA00022840"/>
    </source>
</evidence>
<evidence type="ECO:0000256" key="3">
    <source>
        <dbReference type="ARBA" id="ARBA00022741"/>
    </source>
</evidence>
<sequence length="404" mass="45032">MVTQASHFLKGRNGLWEVVVGLEIHAQLNTLHKLFSPTSYAYATELPNRQVSVIDAAFPGVQPRLNPQCLHKAVQVIAALGGTVQPLCRFDRKHYFYPDLPQGYQITQRWNPIGKGGTLTWSTWDTLTHGQESPAGEAERPDNSVQGKSSTVQASLDLLNPIGKVRIEQVQLEQDTAKSLHDVVDGATLLDLNRAGVPLVEIITSPDIRSPREAVTVIRKLQEILQSIGASDARMEEGSMRCDVNVSVRPAPDVPSPRVNVVGLGTRVELKNLNSLRLIHNAIQAEAERQIRCLESTSTDEGLKIKQETRGFDPTTATTFRLRSKEQAPDYRYMPETDIPSFQLSHDFVRTVRARMAELPDARRRRLCQTYGLKLIECHQLMVEPGAVEYFEATIRLTTSPATN</sequence>
<dbReference type="SUPFAM" id="SSF55931">
    <property type="entry name" value="Glutamine synthetase/guanido kinase"/>
    <property type="match status" value="1"/>
</dbReference>
<dbReference type="GO" id="GO:0032543">
    <property type="term" value="P:mitochondrial translation"/>
    <property type="evidence" value="ECO:0007669"/>
    <property type="project" value="TreeGrafter"/>
</dbReference>
<dbReference type="PANTHER" id="PTHR11659:SF0">
    <property type="entry name" value="GLUTAMYL-TRNA(GLN) AMIDOTRANSFERASE SUBUNIT B, MITOCHONDRIAL"/>
    <property type="match status" value="1"/>
</dbReference>
<reference evidence="9" key="1">
    <citation type="submission" date="2022-07" db="EMBL/GenBank/DDBJ databases">
        <title>Phylogenomic reconstructions and comparative analyses of Kickxellomycotina fungi.</title>
        <authorList>
            <person name="Reynolds N.K."/>
            <person name="Stajich J.E."/>
            <person name="Barry K."/>
            <person name="Grigoriev I.V."/>
            <person name="Crous P."/>
            <person name="Smith M.E."/>
        </authorList>
    </citation>
    <scope>NUCLEOTIDE SEQUENCE</scope>
    <source>
        <strain evidence="9">RSA 1196</strain>
    </source>
</reference>
<dbReference type="OrthoDB" id="1722066at2759"/>
<dbReference type="GO" id="GO:0005524">
    <property type="term" value="F:ATP binding"/>
    <property type="evidence" value="ECO:0007669"/>
    <property type="project" value="UniProtKB-KW"/>
</dbReference>
<comment type="similarity">
    <text evidence="1">Belongs to the GatB/GatE family. GatB subfamily.</text>
</comment>
<dbReference type="PROSITE" id="PS01234">
    <property type="entry name" value="GATB"/>
    <property type="match status" value="1"/>
</dbReference>
<proteinExistence type="inferred from homology"/>
<dbReference type="GO" id="GO:0070681">
    <property type="term" value="P:glutaminyl-tRNAGln biosynthesis via transamidation"/>
    <property type="evidence" value="ECO:0007669"/>
    <property type="project" value="TreeGrafter"/>
</dbReference>
<comment type="caution">
    <text evidence="9">The sequence shown here is derived from an EMBL/GenBank/DDBJ whole genome shotgun (WGS) entry which is preliminary data.</text>
</comment>
<feature type="domain" description="Aspartyl/Glutamyl-tRNA(Gln) amidotransferase subunit B/E catalytic" evidence="8">
    <location>
        <begin position="18"/>
        <end position="349"/>
    </location>
</feature>
<keyword evidence="10" id="KW-1185">Reference proteome</keyword>
<evidence type="ECO:0000313" key="10">
    <source>
        <dbReference type="Proteomes" id="UP001150925"/>
    </source>
</evidence>
<dbReference type="GO" id="GO:0030956">
    <property type="term" value="C:glutamyl-tRNA(Gln) amidotransferase complex"/>
    <property type="evidence" value="ECO:0007669"/>
    <property type="project" value="TreeGrafter"/>
</dbReference>
<evidence type="ECO:0000256" key="2">
    <source>
        <dbReference type="ARBA" id="ARBA00022598"/>
    </source>
</evidence>
<dbReference type="NCBIfam" id="TIGR00133">
    <property type="entry name" value="gatB"/>
    <property type="match status" value="1"/>
</dbReference>
<gene>
    <name evidence="9" type="ORF">IWQ62_006622</name>
</gene>
<keyword evidence="3" id="KW-0547">Nucleotide-binding</keyword>
<protein>
    <recommendedName>
        <fullName evidence="8">Aspartyl/Glutamyl-tRNA(Gln) amidotransferase subunit B/E catalytic domain-containing protein</fullName>
    </recommendedName>
</protein>
<comment type="catalytic activity">
    <reaction evidence="6">
        <text>L-glutamyl-tRNA(Gln) + L-glutamine + ATP + H2O = L-glutaminyl-tRNA(Gln) + L-glutamate + ADP + phosphate + H(+)</text>
        <dbReference type="Rhea" id="RHEA:17521"/>
        <dbReference type="Rhea" id="RHEA-COMP:9681"/>
        <dbReference type="Rhea" id="RHEA-COMP:9684"/>
        <dbReference type="ChEBI" id="CHEBI:15377"/>
        <dbReference type="ChEBI" id="CHEBI:15378"/>
        <dbReference type="ChEBI" id="CHEBI:29985"/>
        <dbReference type="ChEBI" id="CHEBI:30616"/>
        <dbReference type="ChEBI" id="CHEBI:43474"/>
        <dbReference type="ChEBI" id="CHEBI:58359"/>
        <dbReference type="ChEBI" id="CHEBI:78520"/>
        <dbReference type="ChEBI" id="CHEBI:78521"/>
        <dbReference type="ChEBI" id="CHEBI:456216"/>
    </reaction>
</comment>
<accession>A0A9W8E3L0</accession>
<dbReference type="EMBL" id="JANBPY010003815">
    <property type="protein sequence ID" value="KAJ1950131.1"/>
    <property type="molecule type" value="Genomic_DNA"/>
</dbReference>
<evidence type="ECO:0000256" key="1">
    <source>
        <dbReference type="ARBA" id="ARBA00005306"/>
    </source>
</evidence>